<comment type="similarity">
    <text evidence="2 8">Belongs to the alanine or glycine:cation symporter (AGCS) (TC 2.A.25) family.</text>
</comment>
<evidence type="ECO:0000256" key="6">
    <source>
        <dbReference type="ARBA" id="ARBA00022989"/>
    </source>
</evidence>
<keyword evidence="8" id="KW-0997">Cell inner membrane</keyword>
<organism evidence="9 10">
    <name type="scientific">Lacimicrobium alkaliphilum</name>
    <dbReference type="NCBI Taxonomy" id="1526571"/>
    <lineage>
        <taxon>Bacteria</taxon>
        <taxon>Pseudomonadati</taxon>
        <taxon>Pseudomonadota</taxon>
        <taxon>Gammaproteobacteria</taxon>
        <taxon>Alteromonadales</taxon>
        <taxon>Alteromonadaceae</taxon>
        <taxon>Lacimicrobium</taxon>
    </lineage>
</organism>
<feature type="transmembrane region" description="Helical" evidence="8">
    <location>
        <begin position="184"/>
        <end position="201"/>
    </location>
</feature>
<evidence type="ECO:0000313" key="10">
    <source>
        <dbReference type="Proteomes" id="UP000614272"/>
    </source>
</evidence>
<feature type="transmembrane region" description="Helical" evidence="8">
    <location>
        <begin position="491"/>
        <end position="508"/>
    </location>
</feature>
<feature type="transmembrane region" description="Helical" evidence="8">
    <location>
        <begin position="213"/>
        <end position="233"/>
    </location>
</feature>
<evidence type="ECO:0000256" key="3">
    <source>
        <dbReference type="ARBA" id="ARBA00022448"/>
    </source>
</evidence>
<keyword evidence="4" id="KW-1003">Cell membrane</keyword>
<evidence type="ECO:0000256" key="4">
    <source>
        <dbReference type="ARBA" id="ARBA00022475"/>
    </source>
</evidence>
<feature type="transmembrane region" description="Helical" evidence="8">
    <location>
        <begin position="514"/>
        <end position="536"/>
    </location>
</feature>
<evidence type="ECO:0000256" key="8">
    <source>
        <dbReference type="RuleBase" id="RU363064"/>
    </source>
</evidence>
<proteinExistence type="inferred from homology"/>
<evidence type="ECO:0000256" key="5">
    <source>
        <dbReference type="ARBA" id="ARBA00022692"/>
    </source>
</evidence>
<feature type="transmembrane region" description="Helical" evidence="8">
    <location>
        <begin position="147"/>
        <end position="164"/>
    </location>
</feature>
<dbReference type="NCBIfam" id="TIGR00835">
    <property type="entry name" value="agcS"/>
    <property type="match status" value="1"/>
</dbReference>
<evidence type="ECO:0000256" key="2">
    <source>
        <dbReference type="ARBA" id="ARBA00009261"/>
    </source>
</evidence>
<gene>
    <name evidence="9" type="ORF">GCM10011357_19600</name>
</gene>
<name>A0ABQ1RD23_9ALTE</name>
<dbReference type="PRINTS" id="PR00175">
    <property type="entry name" value="NAALASMPORT"/>
</dbReference>
<sequence>MEFFNQILLSLDGMLGGAVWFPYVLLGVGLFFTLYLGFPQVRYFKHAWLVVTGKLDRKGMPGDTTHFQALTTALSGTVGTGNIGGVAFAIFLGGPAALFWMWATAFLGMTTKFVEVTLSHKYRVKTEDGTMAGGPMYYMDRRLNMKWLAIAFAIATVISSFGTGNLPQINNIAQGMQATFGLDPMLTGAVLAVLLALVILGGIRRIAKVTSKIVPLMSVLYVIGALAVIFYNIENIGPAFASVISDAFTGSAAAGGFLGATIAYAFNRGVNRGLFSNEAGQGSAPIAHASAKADEPVSEGMVSILEPFIDTIIICTLTGLVILSSGVWKEKFDNVFERADMQILAGTYSDQKDTDKEQLYLYLNDAQGHTVERYNGKVEVVSGKPLNRDFTVINARSVAEDVVFSVGSREDLFTGTLNIQDGRLEKDNIVVSGKSLIHSAQLTTQAFTRGYFGDYGQYIVSIGLLLFAFSTAIAWSYYGDRAMTYLLGPRSVMPYRVFYVAGFFWASFSDTTLVWNLAAVAIVVMTLPNLFGIFLLRKEMKQTVKEYWDDYDKAKAEKP</sequence>
<feature type="transmembrane region" description="Helical" evidence="8">
    <location>
        <begin position="458"/>
        <end position="479"/>
    </location>
</feature>
<feature type="transmembrane region" description="Helical" evidence="8">
    <location>
        <begin position="67"/>
        <end position="91"/>
    </location>
</feature>
<protein>
    <submittedName>
        <fullName evidence="9">Amino acid transporter</fullName>
    </submittedName>
</protein>
<keyword evidence="6 8" id="KW-1133">Transmembrane helix</keyword>
<keyword evidence="10" id="KW-1185">Reference proteome</keyword>
<dbReference type="Pfam" id="PF01235">
    <property type="entry name" value="Na_Ala_symp"/>
    <property type="match status" value="1"/>
</dbReference>
<reference evidence="10" key="1">
    <citation type="journal article" date="2019" name="Int. J. Syst. Evol. Microbiol.">
        <title>The Global Catalogue of Microorganisms (GCM) 10K type strain sequencing project: providing services to taxonomists for standard genome sequencing and annotation.</title>
        <authorList>
            <consortium name="The Broad Institute Genomics Platform"/>
            <consortium name="The Broad Institute Genome Sequencing Center for Infectious Disease"/>
            <person name="Wu L."/>
            <person name="Ma J."/>
        </authorList>
    </citation>
    <scope>NUCLEOTIDE SEQUENCE [LARGE SCALE GENOMIC DNA]</scope>
    <source>
        <strain evidence="10">CGMCC 1.12923</strain>
    </source>
</reference>
<evidence type="ECO:0000313" key="9">
    <source>
        <dbReference type="EMBL" id="GGD64292.1"/>
    </source>
</evidence>
<keyword evidence="7 8" id="KW-0472">Membrane</keyword>
<evidence type="ECO:0000256" key="1">
    <source>
        <dbReference type="ARBA" id="ARBA00004651"/>
    </source>
</evidence>
<accession>A0ABQ1RD23</accession>
<dbReference type="Proteomes" id="UP000614272">
    <property type="component" value="Unassembled WGS sequence"/>
</dbReference>
<comment type="subcellular location">
    <subcellularLocation>
        <location evidence="8">Cell inner membrane</location>
        <topology evidence="8">Multi-pass membrane protein</topology>
    </subcellularLocation>
    <subcellularLocation>
        <location evidence="1">Cell membrane</location>
        <topology evidence="1">Multi-pass membrane protein</topology>
    </subcellularLocation>
</comment>
<feature type="transmembrane region" description="Helical" evidence="8">
    <location>
        <begin position="97"/>
        <end position="114"/>
    </location>
</feature>
<feature type="transmembrane region" description="Helical" evidence="8">
    <location>
        <begin position="20"/>
        <end position="38"/>
    </location>
</feature>
<feature type="transmembrane region" description="Helical" evidence="8">
    <location>
        <begin position="308"/>
        <end position="328"/>
    </location>
</feature>
<dbReference type="EMBL" id="BMGJ01000006">
    <property type="protein sequence ID" value="GGD64292.1"/>
    <property type="molecule type" value="Genomic_DNA"/>
</dbReference>
<keyword evidence="3 8" id="KW-0813">Transport</keyword>
<keyword evidence="5 8" id="KW-0812">Transmembrane</keyword>
<feature type="transmembrane region" description="Helical" evidence="8">
    <location>
        <begin position="239"/>
        <end position="266"/>
    </location>
</feature>
<dbReference type="PANTHER" id="PTHR30330:SF3">
    <property type="entry name" value="TRANSCRIPTIONAL REGULATOR, LRP FAMILY"/>
    <property type="match status" value="1"/>
</dbReference>
<dbReference type="InterPro" id="IPR001463">
    <property type="entry name" value="Na/Ala_symport"/>
</dbReference>
<keyword evidence="8" id="KW-0769">Symport</keyword>
<comment type="caution">
    <text evidence="9">The sequence shown here is derived from an EMBL/GenBank/DDBJ whole genome shotgun (WGS) entry which is preliminary data.</text>
</comment>
<dbReference type="Gene3D" id="1.20.1740.10">
    <property type="entry name" value="Amino acid/polyamine transporter I"/>
    <property type="match status" value="1"/>
</dbReference>
<dbReference type="PANTHER" id="PTHR30330">
    <property type="entry name" value="AGSS FAMILY TRANSPORTER, SODIUM-ALANINE"/>
    <property type="match status" value="1"/>
</dbReference>
<evidence type="ECO:0000256" key="7">
    <source>
        <dbReference type="ARBA" id="ARBA00023136"/>
    </source>
</evidence>